<gene>
    <name evidence="5" type="ORF">BV898_16893</name>
</gene>
<dbReference type="PROSITE" id="PS01209">
    <property type="entry name" value="LDLRA_1"/>
    <property type="match status" value="1"/>
</dbReference>
<dbReference type="PROSITE" id="PS50060">
    <property type="entry name" value="MAM_2"/>
    <property type="match status" value="2"/>
</dbReference>
<dbReference type="InterPro" id="IPR002172">
    <property type="entry name" value="LDrepeatLR_classA_rpt"/>
</dbReference>
<evidence type="ECO:0000256" key="2">
    <source>
        <dbReference type="PROSITE-ProRule" id="PRU00124"/>
    </source>
</evidence>
<dbReference type="EMBL" id="MTYJ01000268">
    <property type="protein sequence ID" value="OWA52439.1"/>
    <property type="molecule type" value="Genomic_DNA"/>
</dbReference>
<comment type="caution">
    <text evidence="5">The sequence shown here is derived from an EMBL/GenBank/DDBJ whole genome shotgun (WGS) entry which is preliminary data.</text>
</comment>
<feature type="domain" description="MAM" evidence="4">
    <location>
        <begin position="27"/>
        <end position="194"/>
    </location>
</feature>
<evidence type="ECO:0000259" key="4">
    <source>
        <dbReference type="PROSITE" id="PS50060"/>
    </source>
</evidence>
<organism evidence="5 6">
    <name type="scientific">Hypsibius exemplaris</name>
    <name type="common">Freshwater tardigrade</name>
    <dbReference type="NCBI Taxonomy" id="2072580"/>
    <lineage>
        <taxon>Eukaryota</taxon>
        <taxon>Metazoa</taxon>
        <taxon>Ecdysozoa</taxon>
        <taxon>Tardigrada</taxon>
        <taxon>Eutardigrada</taxon>
        <taxon>Parachela</taxon>
        <taxon>Hypsibioidea</taxon>
        <taxon>Hypsibiidae</taxon>
        <taxon>Hypsibius</taxon>
    </lineage>
</organism>
<protein>
    <submittedName>
        <fullName evidence="5">MAM and LDL-receptor class A domain-containing protein 2</fullName>
    </submittedName>
</protein>
<dbReference type="Gene3D" id="2.60.120.200">
    <property type="match status" value="2"/>
</dbReference>
<feature type="domain" description="MAM" evidence="4">
    <location>
        <begin position="247"/>
        <end position="436"/>
    </location>
</feature>
<dbReference type="CDD" id="cd00112">
    <property type="entry name" value="LDLa"/>
    <property type="match status" value="1"/>
</dbReference>
<sequence length="700" mass="74873">MHAWASATAGVALLFFVGRNGADDNRKLCTFEEGNDCSLWNFTSSFRVVSNVSVLRLSEGIDPNEQILNSEFRGKLVQTNCQDFSNLMPLLQTANWINSTSTTSCALSFDLIIPEPSRLEAVEVILQRRGFRDHLLWSIADTSSSSRWSNHRIVLGRLNEPFRILFESSCVANREFSSGPLLALDNLHFQDCFRRSMKNSICAEPDKFPCHPTGTCLDADVMCDFSADCPDRSDEQDILCDTLPVGARCDFEKGMCLWTLQQQPEDSLSIAGNNTWSRTSARAAAPSAGLVMDHTTKTPGGFLLLLDMAQAGKQGLTGVGQLRSPVFPRMPLPESSSRPAGSCKVTFYYISSGVWTEGSVALMVHQVSGTGAAARDTIWQLRHRTESRANSADWKRVTVPITDLRSRYFLRFVGVHGVSNGHFAVDDISLSRACFFRGLNSTTSIDDDREYDFQFEKQFSVTNCGKSGPVGPAEEECRSLSTARAVSVLGKEEDVVFGGMGIQQWTVSTTGVYNITATGATGGGVRSTADGNACGGATVSGSFRLQAGEVVRFAVGQRGLPACTEGTEDCGQGAGGGGATLVFKDSTKKLGQSELLLVAAGGSGHSSGTSRQTCSCMAHVPATLVEPLDAKYIVSLLSGESAKMEVQSVCLKTVVRDGGFGGGSPSCDYSSGAGGGTVSAGSSPSDQEKWSVVSIHQCNS</sequence>
<reference evidence="6" key="1">
    <citation type="submission" date="2017-01" db="EMBL/GenBank/DDBJ databases">
        <title>Comparative genomics of anhydrobiosis in the tardigrade Hypsibius dujardini.</title>
        <authorList>
            <person name="Yoshida Y."/>
            <person name="Koutsovoulos G."/>
            <person name="Laetsch D."/>
            <person name="Stevens L."/>
            <person name="Kumar S."/>
            <person name="Horikawa D."/>
            <person name="Ishino K."/>
            <person name="Komine S."/>
            <person name="Tomita M."/>
            <person name="Blaxter M."/>
            <person name="Arakawa K."/>
        </authorList>
    </citation>
    <scope>NUCLEOTIDE SEQUENCE [LARGE SCALE GENOMIC DNA]</scope>
    <source>
        <strain evidence="6">Z151</strain>
    </source>
</reference>
<dbReference type="Pfam" id="PF00629">
    <property type="entry name" value="MAM"/>
    <property type="match status" value="2"/>
</dbReference>
<dbReference type="PANTHER" id="PTHR23282">
    <property type="entry name" value="APICAL ENDOSOMAL GLYCOPROTEIN PRECURSOR"/>
    <property type="match status" value="1"/>
</dbReference>
<evidence type="ECO:0000313" key="6">
    <source>
        <dbReference type="Proteomes" id="UP000192578"/>
    </source>
</evidence>
<dbReference type="Proteomes" id="UP000192578">
    <property type="component" value="Unassembled WGS sequence"/>
</dbReference>
<dbReference type="AlphaFoldDB" id="A0A9X6NFQ6"/>
<dbReference type="SUPFAM" id="SSF57424">
    <property type="entry name" value="LDL receptor-like module"/>
    <property type="match status" value="1"/>
</dbReference>
<dbReference type="SMART" id="SM00137">
    <property type="entry name" value="MAM"/>
    <property type="match status" value="1"/>
</dbReference>
<dbReference type="PANTHER" id="PTHR23282:SF101">
    <property type="entry name" value="MAM DOMAIN-CONTAINING PROTEIN"/>
    <property type="match status" value="1"/>
</dbReference>
<keyword evidence="1" id="KW-1015">Disulfide bond</keyword>
<feature type="signal peptide" evidence="3">
    <location>
        <begin position="1"/>
        <end position="22"/>
    </location>
</feature>
<proteinExistence type="predicted"/>
<dbReference type="SUPFAM" id="SSF49899">
    <property type="entry name" value="Concanavalin A-like lectins/glucanases"/>
    <property type="match status" value="1"/>
</dbReference>
<comment type="caution">
    <text evidence="2">Lacks conserved residue(s) required for the propagation of feature annotation.</text>
</comment>
<dbReference type="OrthoDB" id="6147721at2759"/>
<evidence type="ECO:0000313" key="5">
    <source>
        <dbReference type="EMBL" id="OWA52439.1"/>
    </source>
</evidence>
<keyword evidence="3" id="KW-0732">Signal</keyword>
<dbReference type="GO" id="GO:0016020">
    <property type="term" value="C:membrane"/>
    <property type="evidence" value="ECO:0007669"/>
    <property type="project" value="InterPro"/>
</dbReference>
<evidence type="ECO:0000256" key="3">
    <source>
        <dbReference type="SAM" id="SignalP"/>
    </source>
</evidence>
<dbReference type="InterPro" id="IPR036055">
    <property type="entry name" value="LDL_receptor-like_sf"/>
</dbReference>
<dbReference type="InterPro" id="IPR051560">
    <property type="entry name" value="MAM_domain-containing"/>
</dbReference>
<accession>A0A9X6NFQ6</accession>
<evidence type="ECO:0000256" key="1">
    <source>
        <dbReference type="ARBA" id="ARBA00023157"/>
    </source>
</evidence>
<dbReference type="InterPro" id="IPR023415">
    <property type="entry name" value="LDLR_class-A_CS"/>
</dbReference>
<feature type="chain" id="PRO_5040978218" evidence="3">
    <location>
        <begin position="23"/>
        <end position="700"/>
    </location>
</feature>
<keyword evidence="6" id="KW-1185">Reference proteome</keyword>
<dbReference type="SMART" id="SM00192">
    <property type="entry name" value="LDLa"/>
    <property type="match status" value="1"/>
</dbReference>
<dbReference type="InterPro" id="IPR000998">
    <property type="entry name" value="MAM_dom"/>
</dbReference>
<dbReference type="InterPro" id="IPR013320">
    <property type="entry name" value="ConA-like_dom_sf"/>
</dbReference>
<name>A0A9X6NFQ6_HYPEX</name>
<dbReference type="Gene3D" id="4.10.400.10">
    <property type="entry name" value="Low-density Lipoprotein Receptor"/>
    <property type="match status" value="1"/>
</dbReference>
<dbReference type="PROSITE" id="PS50068">
    <property type="entry name" value="LDLRA_2"/>
    <property type="match status" value="1"/>
</dbReference>
<dbReference type="CDD" id="cd06263">
    <property type="entry name" value="MAM"/>
    <property type="match status" value="1"/>
</dbReference>